<dbReference type="InterPro" id="IPR029787">
    <property type="entry name" value="Nucleotide_cyclase"/>
</dbReference>
<evidence type="ECO:0000313" key="6">
    <source>
        <dbReference type="EMBL" id="MBH8576393.1"/>
    </source>
</evidence>
<reference evidence="6 7" key="1">
    <citation type="journal article" date="2021" name="Int. J. Syst. Evol. Microbiol.">
        <title>Amazonocrinis nigriterrae gen. nov., sp. nov., Atlanticothrix silvestris gen. nov., sp. nov. and Dendronalium phyllosphericum gen. nov., sp. nov., nostocacean cyanobacteria from Brazilian environments.</title>
        <authorList>
            <person name="Alvarenga D.O."/>
            <person name="Andreote A.P.D."/>
            <person name="Branco L.H.Z."/>
            <person name="Delbaje E."/>
            <person name="Cruz R.B."/>
            <person name="Varani A.M."/>
            <person name="Fiore M.F."/>
        </authorList>
    </citation>
    <scope>NUCLEOTIDE SEQUENCE [LARGE SCALE GENOMIC DNA]</scope>
    <source>
        <strain evidence="6 7">CENA369</strain>
    </source>
</reference>
<dbReference type="SMART" id="SM01080">
    <property type="entry name" value="CHASE2"/>
    <property type="match status" value="1"/>
</dbReference>
<keyword evidence="7" id="KW-1185">Reference proteome</keyword>
<feature type="transmembrane region" description="Helical" evidence="2">
    <location>
        <begin position="381"/>
        <end position="405"/>
    </location>
</feature>
<dbReference type="SUPFAM" id="SSF55073">
    <property type="entry name" value="Nucleotide cyclase"/>
    <property type="match status" value="1"/>
</dbReference>
<feature type="transmembrane region" description="Helical" evidence="2">
    <location>
        <begin position="357"/>
        <end position="374"/>
    </location>
</feature>
<dbReference type="SMART" id="SM00091">
    <property type="entry name" value="PAS"/>
    <property type="match status" value="1"/>
</dbReference>
<dbReference type="AlphaFoldDB" id="A0A8J7I8Y7"/>
<feature type="coiled-coil region" evidence="1">
    <location>
        <begin position="550"/>
        <end position="577"/>
    </location>
</feature>
<dbReference type="RefSeq" id="WP_214435130.1">
    <property type="nucleotide sequence ID" value="NZ_CAWPUQ010000158.1"/>
</dbReference>
<dbReference type="Pfam" id="PF08448">
    <property type="entry name" value="PAS_4"/>
    <property type="match status" value="1"/>
</dbReference>
<feature type="domain" description="PAC" evidence="4">
    <location>
        <begin position="508"/>
        <end position="559"/>
    </location>
</feature>
<dbReference type="NCBIfam" id="TIGR00229">
    <property type="entry name" value="sensory_box"/>
    <property type="match status" value="1"/>
</dbReference>
<evidence type="ECO:0000259" key="3">
    <source>
        <dbReference type="PROSITE" id="PS50112"/>
    </source>
</evidence>
<dbReference type="InterPro" id="IPR035965">
    <property type="entry name" value="PAS-like_dom_sf"/>
</dbReference>
<organism evidence="6 7">
    <name type="scientific">Dendronalium phyllosphericum CENA369</name>
    <dbReference type="NCBI Taxonomy" id="1725256"/>
    <lineage>
        <taxon>Bacteria</taxon>
        <taxon>Bacillati</taxon>
        <taxon>Cyanobacteriota</taxon>
        <taxon>Cyanophyceae</taxon>
        <taxon>Nostocales</taxon>
        <taxon>Nostocaceae</taxon>
        <taxon>Dendronalium</taxon>
        <taxon>Dendronalium phyllosphericum</taxon>
    </lineage>
</organism>
<dbReference type="PROSITE" id="PS50112">
    <property type="entry name" value="PAS"/>
    <property type="match status" value="1"/>
</dbReference>
<sequence>MSKQLGKRLVKLRLGLKQPLGRGYRELITASSVAVCILFIRSVGLLQSLELAVLDQFFRLRPTEQPDDRITIVAIDEASLRQVGSWPIPDSQIAKLLQKINVHKPQAIGLDIYRDLLVPSNDLTGFSHKELLDTYKSTPNLIGIQLLASQNQKQKNFGVSPPLGLNLKQVGFNNVLYDPDGKVRRSLLYWHVGKQVHESFALKLALLYLKSKEIIPQKASDNPEYLQLGKAVFTRFQANDGAYVGADDKGYQILSNFPKLGCEGSGSQKRCGYRQVTMSDVLNNKVPTSWIRDRIVLIGSTAPSLQDFVFIPQSSRIMGTAKPIAGIELQAYFISELISAALENRPLLKTWSELGEYLWIFTWSYLGAVITWRIQRPIYSILSILFSCLILILSAYVAFLLGWWIPSIPSLLTFGISAIWAIFHIAHIQEELKRSKEFLQQVINTIADPIFVKNEQHQWIVLNEAYCRFIGYSDTVLIEKSDYDFFPKHEADVFRRQDELVFLTQQPRENEEEFTDANGKIHLIATKRSLHKDAAGNFFLVGVIRDITERKEKEEKLRRTAAELSRSNNELKRKEDQLRYLAYHDPLTGLSNRKFFAEQLYESLDWAQNNNLSLGLLFIDLDGFKQINDTLGHEIGDRLLVAIAQRLSNSLRGSDTVSRLGGDEFTVILRAIPNARVAAKVAEKILGCITEPIVLDEYTTKVSASIGISIYPLNGQNTEALIKQADTAMYRAKHLGKNRYEFA</sequence>
<feature type="domain" description="PAS" evidence="3">
    <location>
        <begin position="435"/>
        <end position="505"/>
    </location>
</feature>
<dbReference type="Gene3D" id="3.30.70.270">
    <property type="match status" value="1"/>
</dbReference>
<dbReference type="EMBL" id="JAECZA010000230">
    <property type="protein sequence ID" value="MBH8576393.1"/>
    <property type="molecule type" value="Genomic_DNA"/>
</dbReference>
<dbReference type="PROSITE" id="PS50113">
    <property type="entry name" value="PAC"/>
    <property type="match status" value="1"/>
</dbReference>
<evidence type="ECO:0000259" key="4">
    <source>
        <dbReference type="PROSITE" id="PS50113"/>
    </source>
</evidence>
<dbReference type="Pfam" id="PF05226">
    <property type="entry name" value="CHASE2"/>
    <property type="match status" value="1"/>
</dbReference>
<dbReference type="FunFam" id="3.30.70.270:FF:000001">
    <property type="entry name" value="Diguanylate cyclase domain protein"/>
    <property type="match status" value="1"/>
</dbReference>
<gene>
    <name evidence="6" type="ORF">I8752_26075</name>
</gene>
<evidence type="ECO:0000259" key="5">
    <source>
        <dbReference type="PROSITE" id="PS50887"/>
    </source>
</evidence>
<dbReference type="InterPro" id="IPR000160">
    <property type="entry name" value="GGDEF_dom"/>
</dbReference>
<dbReference type="InterPro" id="IPR000700">
    <property type="entry name" value="PAS-assoc_C"/>
</dbReference>
<dbReference type="CDD" id="cd00130">
    <property type="entry name" value="PAS"/>
    <property type="match status" value="1"/>
</dbReference>
<dbReference type="Proteomes" id="UP000662314">
    <property type="component" value="Unassembled WGS sequence"/>
</dbReference>
<dbReference type="InterPro" id="IPR043128">
    <property type="entry name" value="Rev_trsase/Diguanyl_cyclase"/>
</dbReference>
<dbReference type="PROSITE" id="PS50887">
    <property type="entry name" value="GGDEF"/>
    <property type="match status" value="1"/>
</dbReference>
<dbReference type="Pfam" id="PF00990">
    <property type="entry name" value="GGDEF"/>
    <property type="match status" value="1"/>
</dbReference>
<evidence type="ECO:0000256" key="1">
    <source>
        <dbReference type="SAM" id="Coils"/>
    </source>
</evidence>
<feature type="domain" description="GGDEF" evidence="5">
    <location>
        <begin position="612"/>
        <end position="743"/>
    </location>
</feature>
<keyword evidence="2" id="KW-1133">Transmembrane helix</keyword>
<dbReference type="SMART" id="SM00267">
    <property type="entry name" value="GGDEF"/>
    <property type="match status" value="1"/>
</dbReference>
<evidence type="ECO:0000256" key="2">
    <source>
        <dbReference type="SAM" id="Phobius"/>
    </source>
</evidence>
<dbReference type="Gene3D" id="3.30.450.20">
    <property type="entry name" value="PAS domain"/>
    <property type="match status" value="1"/>
</dbReference>
<keyword evidence="1" id="KW-0175">Coiled coil</keyword>
<dbReference type="PANTHER" id="PTHR46663">
    <property type="entry name" value="DIGUANYLATE CYCLASE DGCT-RELATED"/>
    <property type="match status" value="1"/>
</dbReference>
<dbReference type="CDD" id="cd01949">
    <property type="entry name" value="GGDEF"/>
    <property type="match status" value="1"/>
</dbReference>
<proteinExistence type="predicted"/>
<feature type="transmembrane region" description="Helical" evidence="2">
    <location>
        <begin position="411"/>
        <end position="428"/>
    </location>
</feature>
<protein>
    <submittedName>
        <fullName evidence="6">CHASE2 domain-containing protein</fullName>
    </submittedName>
</protein>
<dbReference type="SUPFAM" id="SSF55785">
    <property type="entry name" value="PYP-like sensor domain (PAS domain)"/>
    <property type="match status" value="1"/>
</dbReference>
<dbReference type="InterPro" id="IPR013656">
    <property type="entry name" value="PAS_4"/>
</dbReference>
<name>A0A8J7I8Y7_9NOST</name>
<dbReference type="NCBIfam" id="TIGR00254">
    <property type="entry name" value="GGDEF"/>
    <property type="match status" value="1"/>
</dbReference>
<dbReference type="InterPro" id="IPR007890">
    <property type="entry name" value="CHASE2"/>
</dbReference>
<keyword evidence="2" id="KW-0812">Transmembrane</keyword>
<dbReference type="PANTHER" id="PTHR46663:SF3">
    <property type="entry name" value="SLL0267 PROTEIN"/>
    <property type="match status" value="1"/>
</dbReference>
<accession>A0A8J7I8Y7</accession>
<dbReference type="InterPro" id="IPR000014">
    <property type="entry name" value="PAS"/>
</dbReference>
<dbReference type="InterPro" id="IPR052163">
    <property type="entry name" value="DGC-Regulatory_Protein"/>
</dbReference>
<evidence type="ECO:0000313" key="7">
    <source>
        <dbReference type="Proteomes" id="UP000662314"/>
    </source>
</evidence>
<keyword evidence="2" id="KW-0472">Membrane</keyword>
<comment type="caution">
    <text evidence="6">The sequence shown here is derived from an EMBL/GenBank/DDBJ whole genome shotgun (WGS) entry which is preliminary data.</text>
</comment>